<dbReference type="AlphaFoldDB" id="A0A0V8RQ98"/>
<dbReference type="RefSeq" id="WP_060567616.1">
    <property type="nucleotide sequence ID" value="NZ_CP040006.1"/>
</dbReference>
<comment type="caution">
    <text evidence="1">The sequence shown here is derived from an EMBL/GenBank/DDBJ whole genome shotgun (WGS) entry which is preliminary data.</text>
</comment>
<evidence type="ECO:0000313" key="2">
    <source>
        <dbReference type="Proteomes" id="UP000054686"/>
    </source>
</evidence>
<sequence>MNLMHHTAILWRGPGSVQIGGDRARHVRLDDLHASDQLWLASQARPVHASDSPKASPSLLAALAAADLVEHPDRRPLLSVGVLGAVPAAILALRSLVDTLALRLRIDAPTLVDGDWDHVFGGAYTGTPRSRAVRRELSSLIPLPDLHAQDAPDVALVSADRAQDPGIPFELMAADTPHLLITRGEHSYEIGPFVIPGSTPCFHCIEHARAEQDPYHLTHLRELAQWPLGPLPQLAHFAAALRIARLLRDFASGALTPHLCAEIATVDEDGTITVERAIGAHECVCGIDGVAC</sequence>
<dbReference type="Proteomes" id="UP000054686">
    <property type="component" value="Unassembled WGS sequence"/>
</dbReference>
<evidence type="ECO:0008006" key="3">
    <source>
        <dbReference type="Google" id="ProtNLM"/>
    </source>
</evidence>
<protein>
    <recommendedName>
        <fullName evidence="3">Bacteriocin biosynthesis cyclodehydratase domain</fullName>
    </recommendedName>
</protein>
<evidence type="ECO:0000313" key="1">
    <source>
        <dbReference type="EMBL" id="KSW10293.1"/>
    </source>
</evidence>
<gene>
    <name evidence="1" type="ORF">APY09_09830</name>
</gene>
<organism evidence="1 2">
    <name type="scientific">Schaalia odontolytica</name>
    <dbReference type="NCBI Taxonomy" id="1660"/>
    <lineage>
        <taxon>Bacteria</taxon>
        <taxon>Bacillati</taxon>
        <taxon>Actinomycetota</taxon>
        <taxon>Actinomycetes</taxon>
        <taxon>Actinomycetales</taxon>
        <taxon>Actinomycetaceae</taxon>
        <taxon>Schaalia</taxon>
    </lineage>
</organism>
<name>A0A0V8RQ98_9ACTO</name>
<accession>A0A0V8RQ98</accession>
<reference evidence="1 2" key="1">
    <citation type="submission" date="2015-10" db="EMBL/GenBank/DDBJ databases">
        <title>Draft Genome of Actinomyces odontolyticus subsp. actinosynbacter strain XH001.</title>
        <authorList>
            <person name="Mclean J.S."/>
            <person name="He X."/>
        </authorList>
    </citation>
    <scope>NUCLEOTIDE SEQUENCE [LARGE SCALE GENOMIC DNA]</scope>
    <source>
        <strain evidence="1 2">XH001</strain>
    </source>
</reference>
<dbReference type="OrthoDB" id="4426339at2"/>
<dbReference type="EMBL" id="LLVT01000004">
    <property type="protein sequence ID" value="KSW10293.1"/>
    <property type="molecule type" value="Genomic_DNA"/>
</dbReference>
<dbReference type="Gene3D" id="3.40.50.720">
    <property type="entry name" value="NAD(P)-binding Rossmann-like Domain"/>
    <property type="match status" value="1"/>
</dbReference>
<proteinExistence type="predicted"/>